<evidence type="ECO:0000313" key="9">
    <source>
        <dbReference type="EMBL" id="OIQ87484.1"/>
    </source>
</evidence>
<keyword evidence="4" id="KW-0732">Signal</keyword>
<dbReference type="InterPro" id="IPR023205">
    <property type="entry name" value="DsbA/DsbL"/>
</dbReference>
<proteinExistence type="inferred from homology"/>
<evidence type="ECO:0000256" key="1">
    <source>
        <dbReference type="ARBA" id="ARBA00004418"/>
    </source>
</evidence>
<dbReference type="CDD" id="cd03019">
    <property type="entry name" value="DsbA_DsbA"/>
    <property type="match status" value="1"/>
</dbReference>
<name>A0A1J5R621_9ZZZZ</name>
<dbReference type="PANTHER" id="PTHR35891">
    <property type="entry name" value="THIOL:DISULFIDE INTERCHANGE PROTEIN DSBA"/>
    <property type="match status" value="1"/>
</dbReference>
<evidence type="ECO:0000256" key="4">
    <source>
        <dbReference type="ARBA" id="ARBA00022729"/>
    </source>
</evidence>
<keyword evidence="5" id="KW-0574">Periplasm</keyword>
<comment type="similarity">
    <text evidence="2">Belongs to the thioredoxin family. DsbA subfamily.</text>
</comment>
<accession>A0A1J5R621</accession>
<keyword evidence="6" id="KW-1015">Disulfide bond</keyword>
<evidence type="ECO:0000256" key="7">
    <source>
        <dbReference type="ARBA" id="ARBA00023284"/>
    </source>
</evidence>
<dbReference type="PANTHER" id="PTHR35891:SF3">
    <property type="entry name" value="THIOL:DISULFIDE INTERCHANGE PROTEIN DSBL"/>
    <property type="match status" value="1"/>
</dbReference>
<dbReference type="InterPro" id="IPR001853">
    <property type="entry name" value="DSBA-like_thioredoxin_dom"/>
</dbReference>
<dbReference type="SUPFAM" id="SSF52833">
    <property type="entry name" value="Thioredoxin-like"/>
    <property type="match status" value="1"/>
</dbReference>
<dbReference type="InterPro" id="IPR036249">
    <property type="entry name" value="Thioredoxin-like_sf"/>
</dbReference>
<comment type="caution">
    <text evidence="9">The sequence shown here is derived from an EMBL/GenBank/DDBJ whole genome shotgun (WGS) entry which is preliminary data.</text>
</comment>
<dbReference type="Gene3D" id="3.40.30.10">
    <property type="entry name" value="Glutaredoxin"/>
    <property type="match status" value="1"/>
</dbReference>
<reference evidence="9" key="1">
    <citation type="submission" date="2016-10" db="EMBL/GenBank/DDBJ databases">
        <title>Sequence of Gallionella enrichment culture.</title>
        <authorList>
            <person name="Poehlein A."/>
            <person name="Muehling M."/>
            <person name="Daniel R."/>
        </authorList>
    </citation>
    <scope>NUCLEOTIDE SEQUENCE</scope>
</reference>
<evidence type="ECO:0000256" key="5">
    <source>
        <dbReference type="ARBA" id="ARBA00022764"/>
    </source>
</evidence>
<dbReference type="GO" id="GO:0042597">
    <property type="term" value="C:periplasmic space"/>
    <property type="evidence" value="ECO:0007669"/>
    <property type="project" value="UniProtKB-SubCell"/>
</dbReference>
<evidence type="ECO:0000256" key="2">
    <source>
        <dbReference type="ARBA" id="ARBA00005791"/>
    </source>
</evidence>
<dbReference type="PROSITE" id="PS51352">
    <property type="entry name" value="THIOREDOXIN_2"/>
    <property type="match status" value="1"/>
</dbReference>
<protein>
    <recommendedName>
        <fullName evidence="3">Thiol:disulfide interchange protein DsbA</fullName>
    </recommendedName>
</protein>
<dbReference type="InterPro" id="IPR050824">
    <property type="entry name" value="Thiol_disulfide_DsbA"/>
</dbReference>
<dbReference type="InterPro" id="IPR013766">
    <property type="entry name" value="Thioredoxin_domain"/>
</dbReference>
<dbReference type="GO" id="GO:0016491">
    <property type="term" value="F:oxidoreductase activity"/>
    <property type="evidence" value="ECO:0007669"/>
    <property type="project" value="InterPro"/>
</dbReference>
<keyword evidence="7" id="KW-0676">Redox-active center</keyword>
<dbReference type="PIRSF" id="PIRSF001488">
    <property type="entry name" value="Tdi_protein"/>
    <property type="match status" value="1"/>
</dbReference>
<feature type="domain" description="Thioredoxin" evidence="8">
    <location>
        <begin position="7"/>
        <end position="160"/>
    </location>
</feature>
<evidence type="ECO:0000256" key="6">
    <source>
        <dbReference type="ARBA" id="ARBA00023157"/>
    </source>
</evidence>
<dbReference type="PROSITE" id="PS00194">
    <property type="entry name" value="THIOREDOXIN_1"/>
    <property type="match status" value="1"/>
</dbReference>
<organism evidence="9">
    <name type="scientific">mine drainage metagenome</name>
    <dbReference type="NCBI Taxonomy" id="410659"/>
    <lineage>
        <taxon>unclassified sequences</taxon>
        <taxon>metagenomes</taxon>
        <taxon>ecological metagenomes</taxon>
    </lineage>
</organism>
<gene>
    <name evidence="9" type="primary">dsbA_8</name>
    <name evidence="9" type="ORF">GALL_306510</name>
</gene>
<sequence>MRKLGSLLVAALLALVSTGAALTEGVDYTALSPPQPTKTQGKIEVAEFFWYGCPHCYAFEPVLNKWLKTLPGDVVFRRIPALYPSGHWTPGARLYYALRAIGAEDRVHAALFTAIHVDLMDYTDQTTVTKWLVKEGVDRQKFTAAYNSAEVQDKILHAEALTRSYGITSVPTMAIGGRYLTSNTMAGSFEAVPAILDQLIGKLRAGK</sequence>
<dbReference type="AlphaFoldDB" id="A0A1J5R621"/>
<dbReference type="InterPro" id="IPR017937">
    <property type="entry name" value="Thioredoxin_CS"/>
</dbReference>
<evidence type="ECO:0000259" key="8">
    <source>
        <dbReference type="PROSITE" id="PS51352"/>
    </source>
</evidence>
<comment type="subcellular location">
    <subcellularLocation>
        <location evidence="1">Periplasm</location>
    </subcellularLocation>
</comment>
<evidence type="ECO:0000256" key="3">
    <source>
        <dbReference type="ARBA" id="ARBA00013831"/>
    </source>
</evidence>
<dbReference type="Pfam" id="PF01323">
    <property type="entry name" value="DSBA"/>
    <property type="match status" value="1"/>
</dbReference>
<dbReference type="EMBL" id="MLJW01000420">
    <property type="protein sequence ID" value="OIQ87484.1"/>
    <property type="molecule type" value="Genomic_DNA"/>
</dbReference>